<dbReference type="Gene3D" id="3.30.200.20">
    <property type="entry name" value="Phosphorylase Kinase, domain 1"/>
    <property type="match status" value="1"/>
</dbReference>
<dbReference type="OrthoDB" id="1405469at2759"/>
<dbReference type="EMBL" id="CM009293">
    <property type="protein sequence ID" value="RQO89227.1"/>
    <property type="molecule type" value="Genomic_DNA"/>
</dbReference>
<dbReference type="GO" id="GO:0004672">
    <property type="term" value="F:protein kinase activity"/>
    <property type="evidence" value="ECO:0000318"/>
    <property type="project" value="GO_Central"/>
</dbReference>
<dbReference type="CDD" id="cd14066">
    <property type="entry name" value="STKc_IRAK"/>
    <property type="match status" value="1"/>
</dbReference>
<evidence type="ECO:0000256" key="3">
    <source>
        <dbReference type="ARBA" id="ARBA00022840"/>
    </source>
</evidence>
<keyword evidence="7" id="KW-1185">Reference proteome</keyword>
<keyword evidence="4" id="KW-0472">Membrane</keyword>
<dbReference type="PANTHER" id="PTHR47989:SF43">
    <property type="entry name" value="CALCIUM_CALMODULIN-REGULATED RECEPTOR-LIKE KINASE 2"/>
    <property type="match status" value="1"/>
</dbReference>
<keyword evidence="4" id="KW-1133">Transmembrane helix</keyword>
<dbReference type="FunFam" id="3.30.200.20:FF:000274">
    <property type="entry name" value="Calcium/calmodulin-regulated receptor-like kinase 1"/>
    <property type="match status" value="1"/>
</dbReference>
<proteinExistence type="predicted"/>
<gene>
    <name evidence="6" type="ORF">POPTR_004G113400</name>
</gene>
<dbReference type="PROSITE" id="PS50011">
    <property type="entry name" value="PROTEIN_KINASE_DOM"/>
    <property type="match status" value="1"/>
</dbReference>
<dbReference type="PANTHER" id="PTHR47989">
    <property type="entry name" value="OS01G0750732 PROTEIN"/>
    <property type="match status" value="1"/>
</dbReference>
<dbReference type="InterPro" id="IPR011009">
    <property type="entry name" value="Kinase-like_dom_sf"/>
</dbReference>
<dbReference type="PROSITE" id="PS00108">
    <property type="entry name" value="PROTEIN_KINASE_ST"/>
    <property type="match status" value="1"/>
</dbReference>
<evidence type="ECO:0000256" key="1">
    <source>
        <dbReference type="ARBA" id="ARBA00022527"/>
    </source>
</evidence>
<dbReference type="Proteomes" id="UP000006729">
    <property type="component" value="Chromosome 4"/>
</dbReference>
<name>A0A3N7ET42_POPTR</name>
<evidence type="ECO:0000256" key="2">
    <source>
        <dbReference type="ARBA" id="ARBA00022741"/>
    </source>
</evidence>
<dbReference type="STRING" id="3694.A0A3N7ET42"/>
<dbReference type="SUPFAM" id="SSF56112">
    <property type="entry name" value="Protein kinase-like (PK-like)"/>
    <property type="match status" value="1"/>
</dbReference>
<keyword evidence="1" id="KW-0808">Transferase</keyword>
<sequence length="499" mass="56656">MLLRSSLKNQGQTYQTCVFCTDSDRQFYKLWREGTHLIVLVKRYSCRKYGAVGYFHDLLHHEPAELLNSRCFHCLSFKRDQRMVHKGDLVVIGISVGLALGILIASLIFFGIWWYKKRSNLRQCSNERILPTLPIRMNGLGTSNDFSASLASSITIRGSEHPQKSSPVSSWWNHHSKDQFASASGILRYSYKDIQKATQKFTTVLGQGSFGPVYKAVMPTGEVLAVKVLASNSKQGEKEFQTEISLLGRLHHRNLVNLLGYCIDKGSHMLIYQFMSNGSLANHLYNDEERFLSWEERLQIALDISHGIEYLHEGAVPPVIHRDLKSANILLDQSMRAKVADFGLSNEEVFDEHTSGLKGTYGYIDPVYVSTNKFTVKSDIYSFGVIIFELITAIHPHQNLMEYVNLAGMSPDGVDEILDKKLVGECNIEEVRDLAAIAHKCLQKFQRKRPSIGEVSQAILKIKQRLLDREMSKEFSRVLSRIEDQQMELSRMASIKDGD</sequence>
<evidence type="ECO:0000256" key="4">
    <source>
        <dbReference type="SAM" id="Phobius"/>
    </source>
</evidence>
<dbReference type="InterPro" id="IPR000719">
    <property type="entry name" value="Prot_kinase_dom"/>
</dbReference>
<dbReference type="GO" id="GO:0005524">
    <property type="term" value="F:ATP binding"/>
    <property type="evidence" value="ECO:0007669"/>
    <property type="project" value="UniProtKB-KW"/>
</dbReference>
<evidence type="ECO:0000259" key="5">
    <source>
        <dbReference type="PROSITE" id="PS50011"/>
    </source>
</evidence>
<keyword evidence="1" id="KW-0723">Serine/threonine-protein kinase</keyword>
<dbReference type="AlphaFoldDB" id="A0A3N7ET42"/>
<accession>A0A3N7ET42</accession>
<dbReference type="Gene3D" id="1.10.510.10">
    <property type="entry name" value="Transferase(Phosphotransferase) domain 1"/>
    <property type="match status" value="1"/>
</dbReference>
<organism evidence="6 7">
    <name type="scientific">Populus trichocarpa</name>
    <name type="common">Western balsam poplar</name>
    <name type="synonym">Populus balsamifera subsp. trichocarpa</name>
    <dbReference type="NCBI Taxonomy" id="3694"/>
    <lineage>
        <taxon>Eukaryota</taxon>
        <taxon>Viridiplantae</taxon>
        <taxon>Streptophyta</taxon>
        <taxon>Embryophyta</taxon>
        <taxon>Tracheophyta</taxon>
        <taxon>Spermatophyta</taxon>
        <taxon>Magnoliopsida</taxon>
        <taxon>eudicotyledons</taxon>
        <taxon>Gunneridae</taxon>
        <taxon>Pentapetalae</taxon>
        <taxon>rosids</taxon>
        <taxon>fabids</taxon>
        <taxon>Malpighiales</taxon>
        <taxon>Salicaceae</taxon>
        <taxon>Saliceae</taxon>
        <taxon>Populus</taxon>
    </lineage>
</organism>
<keyword evidence="2" id="KW-0547">Nucleotide-binding</keyword>
<keyword evidence="1" id="KW-0418">Kinase</keyword>
<keyword evidence="4" id="KW-0812">Transmembrane</keyword>
<reference evidence="6 7" key="1">
    <citation type="journal article" date="2006" name="Science">
        <title>The genome of black cottonwood, Populus trichocarpa (Torr. &amp; Gray).</title>
        <authorList>
            <person name="Tuskan G.A."/>
            <person name="Difazio S."/>
            <person name="Jansson S."/>
            <person name="Bohlmann J."/>
            <person name="Grigoriev I."/>
            <person name="Hellsten U."/>
            <person name="Putnam N."/>
            <person name="Ralph S."/>
            <person name="Rombauts S."/>
            <person name="Salamov A."/>
            <person name="Schein J."/>
            <person name="Sterck L."/>
            <person name="Aerts A."/>
            <person name="Bhalerao R.R."/>
            <person name="Bhalerao R.P."/>
            <person name="Blaudez D."/>
            <person name="Boerjan W."/>
            <person name="Brun A."/>
            <person name="Brunner A."/>
            <person name="Busov V."/>
            <person name="Campbell M."/>
            <person name="Carlson J."/>
            <person name="Chalot M."/>
            <person name="Chapman J."/>
            <person name="Chen G.L."/>
            <person name="Cooper D."/>
            <person name="Coutinho P.M."/>
            <person name="Couturier J."/>
            <person name="Covert S."/>
            <person name="Cronk Q."/>
            <person name="Cunningham R."/>
            <person name="Davis J."/>
            <person name="Degroeve S."/>
            <person name="Dejardin A."/>
            <person name="Depamphilis C."/>
            <person name="Detter J."/>
            <person name="Dirks B."/>
            <person name="Dubchak I."/>
            <person name="Duplessis S."/>
            <person name="Ehlting J."/>
            <person name="Ellis B."/>
            <person name="Gendler K."/>
            <person name="Goodstein D."/>
            <person name="Gribskov M."/>
            <person name="Grimwood J."/>
            <person name="Groover A."/>
            <person name="Gunter L."/>
            <person name="Hamberger B."/>
            <person name="Heinze B."/>
            <person name="Helariutta Y."/>
            <person name="Henrissat B."/>
            <person name="Holligan D."/>
            <person name="Holt R."/>
            <person name="Huang W."/>
            <person name="Islam-Faridi N."/>
            <person name="Jones S."/>
            <person name="Jones-Rhoades M."/>
            <person name="Jorgensen R."/>
            <person name="Joshi C."/>
            <person name="Kangasjarvi J."/>
            <person name="Karlsson J."/>
            <person name="Kelleher C."/>
            <person name="Kirkpatrick R."/>
            <person name="Kirst M."/>
            <person name="Kohler A."/>
            <person name="Kalluri U."/>
            <person name="Larimer F."/>
            <person name="Leebens-Mack J."/>
            <person name="Leple J.C."/>
            <person name="Locascio P."/>
            <person name="Lou Y."/>
            <person name="Lucas S."/>
            <person name="Martin F."/>
            <person name="Montanini B."/>
            <person name="Napoli C."/>
            <person name="Nelson D.R."/>
            <person name="Nelson C."/>
            <person name="Nieminen K."/>
            <person name="Nilsson O."/>
            <person name="Pereda V."/>
            <person name="Peter G."/>
            <person name="Philippe R."/>
            <person name="Pilate G."/>
            <person name="Poliakov A."/>
            <person name="Razumovskaya J."/>
            <person name="Richardson P."/>
            <person name="Rinaldi C."/>
            <person name="Ritland K."/>
            <person name="Rouze P."/>
            <person name="Ryaboy D."/>
            <person name="Schmutz J."/>
            <person name="Schrader J."/>
            <person name="Segerman B."/>
            <person name="Shin H."/>
            <person name="Siddiqui A."/>
            <person name="Sterky F."/>
            <person name="Terry A."/>
            <person name="Tsai C.J."/>
            <person name="Uberbacher E."/>
            <person name="Unneberg P."/>
            <person name="Vahala J."/>
            <person name="Wall K."/>
            <person name="Wessler S."/>
            <person name="Yang G."/>
            <person name="Yin T."/>
            <person name="Douglas C."/>
            <person name="Marra M."/>
            <person name="Sandberg G."/>
            <person name="Van de Peer Y."/>
            <person name="Rokhsar D."/>
        </authorList>
    </citation>
    <scope>NUCLEOTIDE SEQUENCE [LARGE SCALE GENOMIC DNA]</scope>
    <source>
        <strain evidence="7">cv. Nisqually</strain>
    </source>
</reference>
<dbReference type="InterPro" id="IPR008271">
    <property type="entry name" value="Ser/Thr_kinase_AS"/>
</dbReference>
<dbReference type="SMART" id="SM00220">
    <property type="entry name" value="S_TKc"/>
    <property type="match status" value="1"/>
</dbReference>
<feature type="transmembrane region" description="Helical" evidence="4">
    <location>
        <begin position="89"/>
        <end position="115"/>
    </location>
</feature>
<keyword evidence="3" id="KW-0067">ATP-binding</keyword>
<feature type="domain" description="Protein kinase" evidence="5">
    <location>
        <begin position="199"/>
        <end position="467"/>
    </location>
</feature>
<evidence type="ECO:0000313" key="7">
    <source>
        <dbReference type="Proteomes" id="UP000006729"/>
    </source>
</evidence>
<protein>
    <recommendedName>
        <fullName evidence="5">Protein kinase domain-containing protein</fullName>
    </recommendedName>
</protein>
<dbReference type="FunCoup" id="A0A3N7ET42">
    <property type="interactions" value="1688"/>
</dbReference>
<dbReference type="InterPro" id="IPR001245">
    <property type="entry name" value="Ser-Thr/Tyr_kinase_cat_dom"/>
</dbReference>
<dbReference type="GO" id="GO:0004674">
    <property type="term" value="F:protein serine/threonine kinase activity"/>
    <property type="evidence" value="ECO:0007669"/>
    <property type="project" value="UniProtKB-KW"/>
</dbReference>
<dbReference type="Pfam" id="PF07714">
    <property type="entry name" value="PK_Tyr_Ser-Thr"/>
    <property type="match status" value="1"/>
</dbReference>
<dbReference type="FunFam" id="1.10.510.10:FF:000496">
    <property type="entry name" value="Calcium/calmodulin-regulated receptor-like kinase 2"/>
    <property type="match status" value="1"/>
</dbReference>
<evidence type="ECO:0000313" key="6">
    <source>
        <dbReference type="EMBL" id="RQO89227.1"/>
    </source>
</evidence>
<dbReference type="InParanoid" id="A0A3N7ET42"/>